<evidence type="ECO:0000256" key="3">
    <source>
        <dbReference type="ARBA" id="ARBA00022729"/>
    </source>
</evidence>
<accession>A0A5B8VCA1</accession>
<dbReference type="EMBL" id="CP042435">
    <property type="protein sequence ID" value="QEC67908.1"/>
    <property type="molecule type" value="Genomic_DNA"/>
</dbReference>
<dbReference type="SUPFAM" id="SSF48452">
    <property type="entry name" value="TPR-like"/>
    <property type="match status" value="1"/>
</dbReference>
<dbReference type="GO" id="GO:0009279">
    <property type="term" value="C:cell outer membrane"/>
    <property type="evidence" value="ECO:0007669"/>
    <property type="project" value="UniProtKB-SubCell"/>
</dbReference>
<evidence type="ECO:0000313" key="8">
    <source>
        <dbReference type="EMBL" id="QEC67908.1"/>
    </source>
</evidence>
<dbReference type="Pfam" id="PF07980">
    <property type="entry name" value="SusD_RagB"/>
    <property type="match status" value="1"/>
</dbReference>
<dbReference type="Gene3D" id="1.25.40.390">
    <property type="match status" value="1"/>
</dbReference>
<sequence length="495" mass="54878">MKNINSKSYLRTIGLFMVLIVFSLTACKKSFLDVAPQGQQPNEQFWQSEADVTKAVNAVYGNLRSWTEVAFAPIAVESLGSDDAEKGSDAQDATFMNDFDNFTATSTEGQLQDFWNGQYQEINLCNQVLDHIDTIPMDDNLKARYIGEAKCIRAYSYFRLVRAFGDVPLRLHLPVDATEFNIPRTPKADVYAAIEQDLADAASVLPVSYTGEDIGRVTKGSALGLHAKVAMYQQKWQDVYDLTTQVMGLGVYSLFPDYQELFRIENENSSESVFEIQCALIPGNPDASNSQYSQVQGARGVTGGGWGFNVPTQTLADAFETGDPRRDATILFRGETTPQGDVIPLTASNPMYNQKTYVPFSLYQSGFNEGCQQNVRVLRYADILLMNAEAANELGNTAQALSSLNAVRARARGDNEEILPDVTTTDQASLRTAIWNERHVELAMEFDRYFDVIRQGRGAEVFGPKGWKAGKNEVWPIPQNEIDLSAGVLTQNTGY</sequence>
<dbReference type="Pfam" id="PF14322">
    <property type="entry name" value="SusD-like_3"/>
    <property type="match status" value="1"/>
</dbReference>
<gene>
    <name evidence="8" type="ORF">FRZ67_11575</name>
</gene>
<keyword evidence="4" id="KW-0472">Membrane</keyword>
<dbReference type="CDD" id="cd08977">
    <property type="entry name" value="SusD"/>
    <property type="match status" value="1"/>
</dbReference>
<keyword evidence="3" id="KW-0732">Signal</keyword>
<evidence type="ECO:0000256" key="2">
    <source>
        <dbReference type="ARBA" id="ARBA00006275"/>
    </source>
</evidence>
<feature type="domain" description="RagB/SusD" evidence="6">
    <location>
        <begin position="271"/>
        <end position="495"/>
    </location>
</feature>
<dbReference type="AlphaFoldDB" id="A0A5B8VCA1"/>
<dbReference type="Proteomes" id="UP000321533">
    <property type="component" value="Chromosome"/>
</dbReference>
<keyword evidence="9" id="KW-1185">Reference proteome</keyword>
<evidence type="ECO:0000313" key="9">
    <source>
        <dbReference type="Proteomes" id="UP000321533"/>
    </source>
</evidence>
<comment type="subcellular location">
    <subcellularLocation>
        <location evidence="1">Cell outer membrane</location>
    </subcellularLocation>
</comment>
<evidence type="ECO:0000259" key="6">
    <source>
        <dbReference type="Pfam" id="PF07980"/>
    </source>
</evidence>
<reference evidence="8 9" key="1">
    <citation type="journal article" date="2016" name="Int. J. Syst. Evol. Microbiol.">
        <title>Panacibacter ginsenosidivorans gen. nov., sp. nov., with ginsenoside converting activity isolated from soil of a ginseng field.</title>
        <authorList>
            <person name="Siddiqi M.Z."/>
            <person name="Muhammad Shafi S."/>
            <person name="Choi K.D."/>
            <person name="Im W.T."/>
        </authorList>
    </citation>
    <scope>NUCLEOTIDE SEQUENCE [LARGE SCALE GENOMIC DNA]</scope>
    <source>
        <strain evidence="8 9">Gsoil1550</strain>
    </source>
</reference>
<dbReference type="KEGG" id="pgin:FRZ67_11575"/>
<dbReference type="InterPro" id="IPR033985">
    <property type="entry name" value="SusD-like_N"/>
</dbReference>
<protein>
    <submittedName>
        <fullName evidence="8">RagB/SusD family nutrient uptake outer membrane protein</fullName>
    </submittedName>
</protein>
<evidence type="ECO:0000256" key="5">
    <source>
        <dbReference type="ARBA" id="ARBA00023237"/>
    </source>
</evidence>
<feature type="domain" description="SusD-like N-terminal" evidence="7">
    <location>
        <begin position="31"/>
        <end position="229"/>
    </location>
</feature>
<name>A0A5B8VCA1_9BACT</name>
<dbReference type="PROSITE" id="PS51257">
    <property type="entry name" value="PROKAR_LIPOPROTEIN"/>
    <property type="match status" value="1"/>
</dbReference>
<dbReference type="RefSeq" id="WP_147189715.1">
    <property type="nucleotide sequence ID" value="NZ_CP042435.1"/>
</dbReference>
<dbReference type="InterPro" id="IPR011990">
    <property type="entry name" value="TPR-like_helical_dom_sf"/>
</dbReference>
<comment type="similarity">
    <text evidence="2">Belongs to the SusD family.</text>
</comment>
<evidence type="ECO:0000259" key="7">
    <source>
        <dbReference type="Pfam" id="PF14322"/>
    </source>
</evidence>
<proteinExistence type="inferred from homology"/>
<dbReference type="InterPro" id="IPR012944">
    <property type="entry name" value="SusD_RagB_dom"/>
</dbReference>
<evidence type="ECO:0000256" key="4">
    <source>
        <dbReference type="ARBA" id="ARBA00023136"/>
    </source>
</evidence>
<dbReference type="OrthoDB" id="636214at2"/>
<evidence type="ECO:0000256" key="1">
    <source>
        <dbReference type="ARBA" id="ARBA00004442"/>
    </source>
</evidence>
<keyword evidence="5" id="KW-0998">Cell outer membrane</keyword>
<organism evidence="8 9">
    <name type="scientific">Panacibacter ginsenosidivorans</name>
    <dbReference type="NCBI Taxonomy" id="1813871"/>
    <lineage>
        <taxon>Bacteria</taxon>
        <taxon>Pseudomonadati</taxon>
        <taxon>Bacteroidota</taxon>
        <taxon>Chitinophagia</taxon>
        <taxon>Chitinophagales</taxon>
        <taxon>Chitinophagaceae</taxon>
        <taxon>Panacibacter</taxon>
    </lineage>
</organism>